<dbReference type="PANTHER" id="PTHR30473:SF2">
    <property type="entry name" value="PIN DOMAIN-CONTAINING PROTEIN"/>
    <property type="match status" value="1"/>
</dbReference>
<evidence type="ECO:0000313" key="4">
    <source>
        <dbReference type="EMBL" id="WIC39648.1"/>
    </source>
</evidence>
<dbReference type="InterPro" id="IPR051451">
    <property type="entry name" value="PhoH2-like"/>
</dbReference>
<name>A0AAF0LW32_9CAUD</name>
<dbReference type="PANTHER" id="PTHR30473">
    <property type="entry name" value="PROTEIN PHOH"/>
    <property type="match status" value="1"/>
</dbReference>
<evidence type="ECO:0000256" key="2">
    <source>
        <dbReference type="ARBA" id="ARBA00022840"/>
    </source>
</evidence>
<evidence type="ECO:0000259" key="3">
    <source>
        <dbReference type="Pfam" id="PF02562"/>
    </source>
</evidence>
<dbReference type="InterPro" id="IPR003714">
    <property type="entry name" value="PhoH"/>
</dbReference>
<reference evidence="4" key="1">
    <citation type="submission" date="2023-04" db="EMBL/GenBank/DDBJ databases">
        <title>Bacteriophage Phass-1 Discovered in the Human Gut Virome - the Founding Member of the Proposed New Family Phassviridae.</title>
        <authorList>
            <person name="Tikunov A.Y."/>
            <person name="Morozova V.V."/>
            <person name="Chechushkov A.V."/>
            <person name="Tikunova N.V."/>
        </authorList>
    </citation>
    <scope>NUCLEOTIDE SEQUENCE</scope>
</reference>
<feature type="domain" description="PhoH-like protein" evidence="3">
    <location>
        <begin position="78"/>
        <end position="275"/>
    </location>
</feature>
<keyword evidence="2" id="KW-0067">ATP-binding</keyword>
<dbReference type="Gene3D" id="3.40.50.300">
    <property type="entry name" value="P-loop containing nucleotide triphosphate hydrolases"/>
    <property type="match status" value="1"/>
</dbReference>
<dbReference type="Pfam" id="PF02562">
    <property type="entry name" value="PhoH"/>
    <property type="match status" value="1"/>
</dbReference>
<evidence type="ECO:0000313" key="5">
    <source>
        <dbReference type="Proteomes" id="UP001237988"/>
    </source>
</evidence>
<dbReference type="GO" id="GO:0005524">
    <property type="term" value="F:ATP binding"/>
    <property type="evidence" value="ECO:0007669"/>
    <property type="project" value="UniProtKB-KW"/>
</dbReference>
<dbReference type="InterPro" id="IPR027417">
    <property type="entry name" value="P-loop_NTPase"/>
</dbReference>
<keyword evidence="1" id="KW-0547">Nucleotide-binding</keyword>
<dbReference type="EMBL" id="OQ749652">
    <property type="protein sequence ID" value="WIC39648.1"/>
    <property type="molecule type" value="Genomic_DNA"/>
</dbReference>
<dbReference type="Proteomes" id="UP001237988">
    <property type="component" value="Segment"/>
</dbReference>
<sequence length="280" mass="31676">MTYSGIKTIDVTEKQMEQFYSNMDKNIFHLEQNQYLVLKTPEGKLIGPYVWHESEGHTETLYRKFSSKMFGDVKPKDKDPYQIAYMDSLAHNQLTFCTGPAGSGKTQIALAYAFEQLERGAIGKIVVFCNPYVATGAVKMGFYPGSKIEKLMESSVGSVLLSKLGGRDNVQRLLDQEELILMPMGDCRGYEVPKDSFVYFTEAQNTSRYLMKLFLQRTNDTCKICVEGDERQVDHDGFENGLNGLNAAIEVFCGEDYAGHVRLENIYRGRIAKRAELICD</sequence>
<protein>
    <recommendedName>
        <fullName evidence="3">PhoH-like protein domain-containing protein</fullName>
    </recommendedName>
</protein>
<dbReference type="SUPFAM" id="SSF52540">
    <property type="entry name" value="P-loop containing nucleoside triphosphate hydrolases"/>
    <property type="match status" value="1"/>
</dbReference>
<accession>A0AAF0LW32</accession>
<evidence type="ECO:0000256" key="1">
    <source>
        <dbReference type="ARBA" id="ARBA00022741"/>
    </source>
</evidence>
<proteinExistence type="predicted"/>
<organism evidence="4 5">
    <name type="scientific">Phage Phass-1</name>
    <dbReference type="NCBI Taxonomy" id="3043662"/>
    <lineage>
        <taxon>Viruses</taxon>
        <taxon>Duplodnaviria</taxon>
        <taxon>Heunggongvirae</taxon>
        <taxon>Uroviricota</taxon>
        <taxon>Caudoviricetes</taxon>
        <taxon>Caudoviricetes code 15 clade</taxon>
    </lineage>
</organism>